<keyword evidence="1" id="KW-0812">Transmembrane</keyword>
<evidence type="ECO:0000313" key="3">
    <source>
        <dbReference type="Proteomes" id="UP000540656"/>
    </source>
</evidence>
<dbReference type="AlphaFoldDB" id="A0A7Y9UVM9"/>
<dbReference type="Proteomes" id="UP000540656">
    <property type="component" value="Unassembled WGS sequence"/>
</dbReference>
<sequence>MEFIIRGRSRHLEQGELVNDESGATAVEYALLLALVAAVIFGALQLFGGAVAGLFTLPDW</sequence>
<dbReference type="EMBL" id="JACCAA010000001">
    <property type="protein sequence ID" value="NYG58035.1"/>
    <property type="molecule type" value="Genomic_DNA"/>
</dbReference>
<dbReference type="InterPro" id="IPR007047">
    <property type="entry name" value="Flp_Fap"/>
</dbReference>
<protein>
    <submittedName>
        <fullName evidence="2">Flp pilus assembly pilin Flp</fullName>
    </submittedName>
</protein>
<name>A0A7Y9UVM9_9ACTN</name>
<keyword evidence="1" id="KW-0472">Membrane</keyword>
<accession>A0A7Y9UVM9</accession>
<dbReference type="Pfam" id="PF04964">
    <property type="entry name" value="Flp_Fap"/>
    <property type="match status" value="1"/>
</dbReference>
<evidence type="ECO:0000256" key="1">
    <source>
        <dbReference type="SAM" id="Phobius"/>
    </source>
</evidence>
<organism evidence="2 3">
    <name type="scientific">Nocardioides daedukensis</name>
    <dbReference type="NCBI Taxonomy" id="634462"/>
    <lineage>
        <taxon>Bacteria</taxon>
        <taxon>Bacillati</taxon>
        <taxon>Actinomycetota</taxon>
        <taxon>Actinomycetes</taxon>
        <taxon>Propionibacteriales</taxon>
        <taxon>Nocardioidaceae</taxon>
        <taxon>Nocardioides</taxon>
    </lineage>
</organism>
<comment type="caution">
    <text evidence="2">The sequence shown here is derived from an EMBL/GenBank/DDBJ whole genome shotgun (WGS) entry which is preliminary data.</text>
</comment>
<reference evidence="2 3" key="1">
    <citation type="submission" date="2020-07" db="EMBL/GenBank/DDBJ databases">
        <title>Sequencing the genomes of 1000 actinobacteria strains.</title>
        <authorList>
            <person name="Klenk H.-P."/>
        </authorList>
    </citation>
    <scope>NUCLEOTIDE SEQUENCE [LARGE SCALE GENOMIC DNA]</scope>
    <source>
        <strain evidence="2 3">DSM 23819</strain>
    </source>
</reference>
<gene>
    <name evidence="2" type="ORF">BJ980_000958</name>
</gene>
<dbReference type="RefSeq" id="WP_179501237.1">
    <property type="nucleotide sequence ID" value="NZ_JACCAA010000001.1"/>
</dbReference>
<proteinExistence type="predicted"/>
<evidence type="ECO:0000313" key="2">
    <source>
        <dbReference type="EMBL" id="NYG58035.1"/>
    </source>
</evidence>
<keyword evidence="3" id="KW-1185">Reference proteome</keyword>
<feature type="transmembrane region" description="Helical" evidence="1">
    <location>
        <begin position="29"/>
        <end position="57"/>
    </location>
</feature>
<keyword evidence="1" id="KW-1133">Transmembrane helix</keyword>